<keyword evidence="2" id="KW-0547">Nucleotide-binding</keyword>
<evidence type="ECO:0000256" key="2">
    <source>
        <dbReference type="PIRSR" id="PIRSR011396-2"/>
    </source>
</evidence>
<dbReference type="OrthoDB" id="7178350at2"/>
<dbReference type="GO" id="GO:0004497">
    <property type="term" value="F:monooxygenase activity"/>
    <property type="evidence" value="ECO:0007669"/>
    <property type="project" value="InterPro"/>
</dbReference>
<dbReference type="EMBL" id="FOHK01000007">
    <property type="protein sequence ID" value="SET38832.1"/>
    <property type="molecule type" value="Genomic_DNA"/>
</dbReference>
<organism evidence="3 4">
    <name type="scientific">Thalassotalea agarivorans</name>
    <name type="common">Thalassomonas agarivorans</name>
    <dbReference type="NCBI Taxonomy" id="349064"/>
    <lineage>
        <taxon>Bacteria</taxon>
        <taxon>Pseudomonadati</taxon>
        <taxon>Pseudomonadota</taxon>
        <taxon>Gammaproteobacteria</taxon>
        <taxon>Alteromonadales</taxon>
        <taxon>Colwelliaceae</taxon>
        <taxon>Thalassotalea</taxon>
    </lineage>
</organism>
<dbReference type="STRING" id="349064.SAMN05660429_01693"/>
<evidence type="ECO:0000256" key="1">
    <source>
        <dbReference type="PIRSR" id="PIRSR011396-1"/>
    </source>
</evidence>
<reference evidence="3 4" key="1">
    <citation type="submission" date="2016-10" db="EMBL/GenBank/DDBJ databases">
        <authorList>
            <person name="de Groot N.N."/>
        </authorList>
    </citation>
    <scope>NUCLEOTIDE SEQUENCE [LARGE SCALE GENOMIC DNA]</scope>
    <source>
        <strain evidence="3 4">DSM 19706</strain>
    </source>
</reference>
<dbReference type="SUPFAM" id="SSF51905">
    <property type="entry name" value="FAD/NAD(P)-binding domain"/>
    <property type="match status" value="1"/>
</dbReference>
<dbReference type="Pfam" id="PF04820">
    <property type="entry name" value="Trp_halogenase"/>
    <property type="match status" value="1"/>
</dbReference>
<dbReference type="PANTHER" id="PTHR43747">
    <property type="entry name" value="FAD-BINDING PROTEIN"/>
    <property type="match status" value="1"/>
</dbReference>
<dbReference type="AlphaFoldDB" id="A0A1I0E195"/>
<dbReference type="Proteomes" id="UP000199308">
    <property type="component" value="Unassembled WGS sequence"/>
</dbReference>
<feature type="binding site" evidence="2">
    <location>
        <begin position="14"/>
        <end position="17"/>
    </location>
    <ligand>
        <name>FAD</name>
        <dbReference type="ChEBI" id="CHEBI:57692"/>
    </ligand>
</feature>
<feature type="binding site" evidence="2">
    <location>
        <position position="328"/>
    </location>
    <ligand>
        <name>FAD</name>
        <dbReference type="ChEBI" id="CHEBI:57692"/>
    </ligand>
</feature>
<dbReference type="RefSeq" id="WP_093329234.1">
    <property type="nucleotide sequence ID" value="NZ_AP027363.1"/>
</dbReference>
<dbReference type="InterPro" id="IPR006905">
    <property type="entry name" value="Flavin_halogenase"/>
</dbReference>
<proteinExistence type="predicted"/>
<evidence type="ECO:0000313" key="3">
    <source>
        <dbReference type="EMBL" id="SET38832.1"/>
    </source>
</evidence>
<dbReference type="GO" id="GO:0000166">
    <property type="term" value="F:nucleotide binding"/>
    <property type="evidence" value="ECO:0007669"/>
    <property type="project" value="UniProtKB-KW"/>
</dbReference>
<accession>A0A1I0E195</accession>
<sequence>MSNKPVKKVVIAGGGTAGWMAAAAFGKLMGKQLDITLVESDEISTVGVGEATIPTMVFFHRLLNVSEKEFMQATNGTFKLGINFENWRDVNEDYLHAFGVTGKASWAAGFQHFWRKGKDKGFSGDFGDYCLERVAAEAGKFQHLPNNGLSYAYHIDAGLYAKFLRQLSEACGVKRVEGKIEQVNTDADTGFITSLTLAKGDVIDGDFFIDCTGFRGLLIEQALHTGYEDWSHWLPCDSAIAVQTQATQAPIPYTRSIAHQAGWQWRIPLQNRVGNGLVFCSKYLSDENAKQLLLENIEGDTLNQPRVIKFRTGRRLKTWNKNCLAVGLSSGFLEPLESTSIHLIQQSIVRFIKLFPAAGVQQCDIDEFNYQTNFDVEKIRDFIILHYKVTHRNDSEFWRYCRNMEVPASLAHRIALFKETGRMFREGDELFDDSWQQVMIGQGLIPEAYHPIVDSLSDEELKRMLLQLKNNIARTVDNMPSHEQYLAQFCPAH</sequence>
<dbReference type="InterPro" id="IPR050816">
    <property type="entry name" value="Flavin-dep_Halogenase_NPB"/>
</dbReference>
<dbReference type="InterPro" id="IPR036188">
    <property type="entry name" value="FAD/NAD-bd_sf"/>
</dbReference>
<feature type="binding site" evidence="2">
    <location>
        <position position="341"/>
    </location>
    <ligand>
        <name>FAD</name>
        <dbReference type="ChEBI" id="CHEBI:57692"/>
    </ligand>
</feature>
<dbReference type="InterPro" id="IPR033856">
    <property type="entry name" value="Trp_halogen"/>
</dbReference>
<gene>
    <name evidence="3" type="ORF">SAMN05660429_01693</name>
</gene>
<keyword evidence="2" id="KW-0274">FAD</keyword>
<dbReference type="PANTHER" id="PTHR43747:SF4">
    <property type="entry name" value="FLAVIN-DEPENDENT TRYPTOPHAN HALOGENASE"/>
    <property type="match status" value="1"/>
</dbReference>
<feature type="active site" evidence="1">
    <location>
        <position position="79"/>
    </location>
</feature>
<evidence type="ECO:0000313" key="4">
    <source>
        <dbReference type="Proteomes" id="UP000199308"/>
    </source>
</evidence>
<keyword evidence="4" id="KW-1185">Reference proteome</keyword>
<dbReference type="Gene3D" id="3.50.50.60">
    <property type="entry name" value="FAD/NAD(P)-binding domain"/>
    <property type="match status" value="1"/>
</dbReference>
<feature type="binding site" evidence="2">
    <location>
        <position position="337"/>
    </location>
    <ligand>
        <name>FAD</name>
        <dbReference type="ChEBI" id="CHEBI:57692"/>
    </ligand>
</feature>
<dbReference type="PIRSF" id="PIRSF011396">
    <property type="entry name" value="Trp_halogenase"/>
    <property type="match status" value="1"/>
</dbReference>
<keyword evidence="2" id="KW-0285">Flavoprotein</keyword>
<name>A0A1I0E195_THASX</name>
<feature type="binding site" evidence="2">
    <location>
        <position position="79"/>
    </location>
    <ligand>
        <name>7-chloro-L-tryptophan</name>
        <dbReference type="ChEBI" id="CHEBI:58713"/>
    </ligand>
</feature>
<protein>
    <submittedName>
        <fullName evidence="3">Tryptophan halogenase</fullName>
    </submittedName>
</protein>